<organism evidence="1 2">
    <name type="scientific">Racocetra persica</name>
    <dbReference type="NCBI Taxonomy" id="160502"/>
    <lineage>
        <taxon>Eukaryota</taxon>
        <taxon>Fungi</taxon>
        <taxon>Fungi incertae sedis</taxon>
        <taxon>Mucoromycota</taxon>
        <taxon>Glomeromycotina</taxon>
        <taxon>Glomeromycetes</taxon>
        <taxon>Diversisporales</taxon>
        <taxon>Gigasporaceae</taxon>
        <taxon>Racocetra</taxon>
    </lineage>
</organism>
<accession>A0ACA9N5D2</accession>
<comment type="caution">
    <text evidence="1">The sequence shown here is derived from an EMBL/GenBank/DDBJ whole genome shotgun (WGS) entry which is preliminary data.</text>
</comment>
<dbReference type="Proteomes" id="UP000789920">
    <property type="component" value="Unassembled WGS sequence"/>
</dbReference>
<proteinExistence type="predicted"/>
<evidence type="ECO:0000313" key="2">
    <source>
        <dbReference type="Proteomes" id="UP000789920"/>
    </source>
</evidence>
<protein>
    <submittedName>
        <fullName evidence="1">4028_t:CDS:1</fullName>
    </submittedName>
</protein>
<keyword evidence="2" id="KW-1185">Reference proteome</keyword>
<sequence length="143" mass="15984">MVNKNSSKYLHVNENQEQRINVNNDVEETDKLLPDSHLSINVTDVNNNFKNNEKTNALLPNSHSSINVTINTSQAVGIDNQISIDNECQAENNGKLIEPMLSDEKVDELLPDSYLQINIAVNSLQTVSTDNQISLENEYATDN</sequence>
<reference evidence="1" key="1">
    <citation type="submission" date="2021-06" db="EMBL/GenBank/DDBJ databases">
        <authorList>
            <person name="Kallberg Y."/>
            <person name="Tangrot J."/>
            <person name="Rosling A."/>
        </authorList>
    </citation>
    <scope>NUCLEOTIDE SEQUENCE</scope>
    <source>
        <strain evidence="1">MA461A</strain>
    </source>
</reference>
<name>A0ACA9N5D2_9GLOM</name>
<dbReference type="EMBL" id="CAJVQC010011659">
    <property type="protein sequence ID" value="CAG8629778.1"/>
    <property type="molecule type" value="Genomic_DNA"/>
</dbReference>
<evidence type="ECO:0000313" key="1">
    <source>
        <dbReference type="EMBL" id="CAG8629778.1"/>
    </source>
</evidence>
<gene>
    <name evidence="1" type="ORF">RPERSI_LOCUS7056</name>
</gene>